<accession>A0A7S1WGN0</accession>
<feature type="signal peptide" evidence="2">
    <location>
        <begin position="1"/>
        <end position="19"/>
    </location>
</feature>
<evidence type="ECO:0000256" key="2">
    <source>
        <dbReference type="SAM" id="SignalP"/>
    </source>
</evidence>
<feature type="region of interest" description="Disordered" evidence="1">
    <location>
        <begin position="83"/>
        <end position="120"/>
    </location>
</feature>
<organism evidence="3">
    <name type="scientific">Alexandrium catenella</name>
    <name type="common">Red tide dinoflagellate</name>
    <name type="synonym">Gonyaulax catenella</name>
    <dbReference type="NCBI Taxonomy" id="2925"/>
    <lineage>
        <taxon>Eukaryota</taxon>
        <taxon>Sar</taxon>
        <taxon>Alveolata</taxon>
        <taxon>Dinophyceae</taxon>
        <taxon>Gonyaulacales</taxon>
        <taxon>Pyrocystaceae</taxon>
        <taxon>Alexandrium</taxon>
    </lineage>
</organism>
<proteinExistence type="predicted"/>
<name>A0A7S1WGN0_ALECA</name>
<feature type="compositionally biased region" description="Low complexity" evidence="1">
    <location>
        <begin position="96"/>
        <end position="115"/>
    </location>
</feature>
<protein>
    <recommendedName>
        <fullName evidence="4">Solute carrier family 40 protein</fullName>
    </recommendedName>
</protein>
<feature type="chain" id="PRO_5030733124" description="Solute carrier family 40 protein" evidence="2">
    <location>
        <begin position="20"/>
        <end position="162"/>
    </location>
</feature>
<reference evidence="3" key="1">
    <citation type="submission" date="2021-01" db="EMBL/GenBank/DDBJ databases">
        <authorList>
            <person name="Corre E."/>
            <person name="Pelletier E."/>
            <person name="Niang G."/>
            <person name="Scheremetjew M."/>
            <person name="Finn R."/>
            <person name="Kale V."/>
            <person name="Holt S."/>
            <person name="Cochrane G."/>
            <person name="Meng A."/>
            <person name="Brown T."/>
            <person name="Cohen L."/>
        </authorList>
    </citation>
    <scope>NUCLEOTIDE SEQUENCE</scope>
    <source>
        <strain evidence="3">OF101</strain>
    </source>
</reference>
<dbReference type="EMBL" id="HBGE01073390">
    <property type="protein sequence ID" value="CAD9167190.1"/>
    <property type="molecule type" value="Transcribed_RNA"/>
</dbReference>
<evidence type="ECO:0008006" key="4">
    <source>
        <dbReference type="Google" id="ProtNLM"/>
    </source>
</evidence>
<gene>
    <name evidence="3" type="ORF">ACAT0790_LOCUS43958</name>
</gene>
<evidence type="ECO:0000313" key="3">
    <source>
        <dbReference type="EMBL" id="CAD9167190.1"/>
    </source>
</evidence>
<evidence type="ECO:0000256" key="1">
    <source>
        <dbReference type="SAM" id="MobiDB-lite"/>
    </source>
</evidence>
<sequence>MQSLRGIASSALLVVIVRGAADFDARNLLQQGVVAAAHKAEVAPTAVAQEAPPARVQACVVDMPPEPNTTKLYVEEAEAEIASNATTQRTAPAKKAACPWETPAEPEPATNTTEAQGDEDDIETEDLHFLTQLPNRLRAFAVSIVGFGILRLDVGHAMLLGA</sequence>
<keyword evidence="2" id="KW-0732">Signal</keyword>
<dbReference type="AlphaFoldDB" id="A0A7S1WGN0"/>